<sequence>MFGQMGQEQGHGMVRTFGHLAEILGAIDGLSRRLWPLALLGALIAGIALVQPWGRTGAAALLAGITLAFLASGLAILLGLNKHRDRVLRRQLTEILGHDVTPCFSTDMAGIVGFQNAAARKRFGTQRDESLINALHDYFANPSAVLFRLQSRADLMGSAREDVTSQKGQLRLSVHRFSPERFLWRLEEFSDRPSNGRGADVLSLPMLVVNRSGVILFSNEALRRLTGTRPRSLDQVFQGPLPQPGHEVSVKTNNGAIRAFFAQVDGPGERHEVYLMPLTEREFDQPSDDFESLPIALAKFSPDGHLRQANRLAREVMGLTGPGEPLVSDLFEGLGRSLSDWVADVATARRPSGAEVLRLRGAEEDRFFQLSLRRIVEDGRVRVLAIITDATDLKRLEAQFHQSQKMQAVGELAGGVAHDFNNLLTAISGHCDLLLLRHDQDDPEYADLQQIHQNANRAAALVRQLLGFSRKQTLRPERIDLADVLSEMTHLLNRLVGERMRLRVTHAPGLGPIRADKRQLEQVLMNLVVNARDAMPGGGTIGVETQALTLREPLERDRATVPPGHYAVIRVTDTGDGIAPENMSKIFEPFFTTKKIGEGTGLGLSMAYGIVKQSGGYIFCDSVPGQGTRFELVFPINDSPVEGTKALTRPSAQRLSRSGENVVMLVEDEAPVRAFAARALRLRGYGVLEAVDGEDALRQLADPQLTVDLFVSDVVMPGMDGPAWVRQARANRPQVPVIFMSGYAEEGLAEGQARIDNASFLPKPFSLNDLTAAVQACLSR</sequence>
<keyword evidence="9" id="KW-1185">Reference proteome</keyword>
<comment type="catalytic activity">
    <reaction evidence="1">
        <text>ATP + protein L-histidine = ADP + protein N-phospho-L-histidine.</text>
        <dbReference type="EC" id="2.7.13.3"/>
    </reaction>
</comment>
<dbReference type="PROSITE" id="PS50110">
    <property type="entry name" value="RESPONSE_REGULATORY"/>
    <property type="match status" value="1"/>
</dbReference>
<reference evidence="8" key="1">
    <citation type="journal article" date="2014" name="Int. J. Syst. Evol. Microbiol.">
        <title>Complete genome sequence of Corynebacterium casei LMG S-19264T (=DSM 44701T), isolated from a smear-ripened cheese.</title>
        <authorList>
            <consortium name="US DOE Joint Genome Institute (JGI-PGF)"/>
            <person name="Walter F."/>
            <person name="Albersmeier A."/>
            <person name="Kalinowski J."/>
            <person name="Ruckert C."/>
        </authorList>
    </citation>
    <scope>NUCLEOTIDE SEQUENCE</scope>
    <source>
        <strain evidence="8">KCTC 23310</strain>
    </source>
</reference>
<evidence type="ECO:0000256" key="3">
    <source>
        <dbReference type="ARBA" id="ARBA00022553"/>
    </source>
</evidence>
<dbReference type="Gene3D" id="3.30.450.20">
    <property type="entry name" value="PAS domain"/>
    <property type="match status" value="1"/>
</dbReference>
<evidence type="ECO:0000256" key="1">
    <source>
        <dbReference type="ARBA" id="ARBA00000085"/>
    </source>
</evidence>
<keyword evidence="8" id="KW-0418">Kinase</keyword>
<dbReference type="InterPro" id="IPR035965">
    <property type="entry name" value="PAS-like_dom_sf"/>
</dbReference>
<dbReference type="Pfam" id="PF00072">
    <property type="entry name" value="Response_reg"/>
    <property type="match status" value="1"/>
</dbReference>
<feature type="transmembrane region" description="Helical" evidence="5">
    <location>
        <begin position="34"/>
        <end position="53"/>
    </location>
</feature>
<dbReference type="FunFam" id="1.10.287.130:FF:000037">
    <property type="entry name" value="Hybrid sensor histidine kinase/response regulator"/>
    <property type="match status" value="1"/>
</dbReference>
<protein>
    <recommendedName>
        <fullName evidence="2">histidine kinase</fullName>
        <ecNumber evidence="2">2.7.13.3</ecNumber>
    </recommendedName>
</protein>
<dbReference type="InterPro" id="IPR005467">
    <property type="entry name" value="His_kinase_dom"/>
</dbReference>
<dbReference type="InterPro" id="IPR001789">
    <property type="entry name" value="Sig_transdc_resp-reg_receiver"/>
</dbReference>
<evidence type="ECO:0000256" key="4">
    <source>
        <dbReference type="PROSITE-ProRule" id="PRU00169"/>
    </source>
</evidence>
<dbReference type="SUPFAM" id="SSF55874">
    <property type="entry name" value="ATPase domain of HSP90 chaperone/DNA topoisomerase II/histidine kinase"/>
    <property type="match status" value="1"/>
</dbReference>
<keyword evidence="5" id="KW-1133">Transmembrane helix</keyword>
<dbReference type="PANTHER" id="PTHR43065">
    <property type="entry name" value="SENSOR HISTIDINE KINASE"/>
    <property type="match status" value="1"/>
</dbReference>
<proteinExistence type="predicted"/>
<dbReference type="SUPFAM" id="SSF47384">
    <property type="entry name" value="Homodimeric domain of signal transducing histidine kinase"/>
    <property type="match status" value="1"/>
</dbReference>
<feature type="domain" description="Histidine kinase" evidence="6">
    <location>
        <begin position="415"/>
        <end position="638"/>
    </location>
</feature>
<accession>A0A918WGS7</accession>
<dbReference type="PRINTS" id="PR00344">
    <property type="entry name" value="BCTRLSENSOR"/>
</dbReference>
<dbReference type="InterPro" id="IPR036097">
    <property type="entry name" value="HisK_dim/P_sf"/>
</dbReference>
<name>A0A918WGS7_9RHOB</name>
<dbReference type="Gene3D" id="3.30.565.10">
    <property type="entry name" value="Histidine kinase-like ATPase, C-terminal domain"/>
    <property type="match status" value="1"/>
</dbReference>
<keyword evidence="8" id="KW-0808">Transferase</keyword>
<keyword evidence="3 4" id="KW-0597">Phosphoprotein</keyword>
<dbReference type="InterPro" id="IPR004358">
    <property type="entry name" value="Sig_transdc_His_kin-like_C"/>
</dbReference>
<reference evidence="8" key="2">
    <citation type="submission" date="2020-09" db="EMBL/GenBank/DDBJ databases">
        <authorList>
            <person name="Sun Q."/>
            <person name="Kim S."/>
        </authorList>
    </citation>
    <scope>NUCLEOTIDE SEQUENCE</scope>
    <source>
        <strain evidence="8">KCTC 23310</strain>
    </source>
</reference>
<dbReference type="PROSITE" id="PS50109">
    <property type="entry name" value="HIS_KIN"/>
    <property type="match status" value="1"/>
</dbReference>
<dbReference type="EMBL" id="BMYJ01000001">
    <property type="protein sequence ID" value="GHC45200.1"/>
    <property type="molecule type" value="Genomic_DNA"/>
</dbReference>
<evidence type="ECO:0000259" key="7">
    <source>
        <dbReference type="PROSITE" id="PS50110"/>
    </source>
</evidence>
<feature type="domain" description="Response regulatory" evidence="7">
    <location>
        <begin position="662"/>
        <end position="778"/>
    </location>
</feature>
<dbReference type="InterPro" id="IPR036890">
    <property type="entry name" value="HATPase_C_sf"/>
</dbReference>
<keyword evidence="5" id="KW-0812">Transmembrane</keyword>
<organism evidence="8 9">
    <name type="scientific">Neogemmobacter tilapiae</name>
    <dbReference type="NCBI Taxonomy" id="875041"/>
    <lineage>
        <taxon>Bacteria</taxon>
        <taxon>Pseudomonadati</taxon>
        <taxon>Pseudomonadota</taxon>
        <taxon>Alphaproteobacteria</taxon>
        <taxon>Rhodobacterales</taxon>
        <taxon>Paracoccaceae</taxon>
        <taxon>Neogemmobacter</taxon>
    </lineage>
</organism>
<dbReference type="CDD" id="cd00156">
    <property type="entry name" value="REC"/>
    <property type="match status" value="1"/>
</dbReference>
<dbReference type="CDD" id="cd00082">
    <property type="entry name" value="HisKA"/>
    <property type="match status" value="1"/>
</dbReference>
<evidence type="ECO:0000256" key="2">
    <source>
        <dbReference type="ARBA" id="ARBA00012438"/>
    </source>
</evidence>
<dbReference type="PANTHER" id="PTHR43065:SF42">
    <property type="entry name" value="TWO-COMPONENT SENSOR PPRA"/>
    <property type="match status" value="1"/>
</dbReference>
<feature type="transmembrane region" description="Helical" evidence="5">
    <location>
        <begin position="59"/>
        <end position="80"/>
    </location>
</feature>
<dbReference type="SUPFAM" id="SSF55785">
    <property type="entry name" value="PYP-like sensor domain (PAS domain)"/>
    <property type="match status" value="1"/>
</dbReference>
<dbReference type="SMART" id="SM00448">
    <property type="entry name" value="REC"/>
    <property type="match status" value="1"/>
</dbReference>
<dbReference type="Pfam" id="PF02518">
    <property type="entry name" value="HATPase_c"/>
    <property type="match status" value="1"/>
</dbReference>
<evidence type="ECO:0000259" key="6">
    <source>
        <dbReference type="PROSITE" id="PS50109"/>
    </source>
</evidence>
<dbReference type="InterPro" id="IPR011006">
    <property type="entry name" value="CheY-like_superfamily"/>
</dbReference>
<dbReference type="InterPro" id="IPR003661">
    <property type="entry name" value="HisK_dim/P_dom"/>
</dbReference>
<dbReference type="AlphaFoldDB" id="A0A918WGS7"/>
<dbReference type="InterPro" id="IPR003594">
    <property type="entry name" value="HATPase_dom"/>
</dbReference>
<dbReference type="SUPFAM" id="SSF52172">
    <property type="entry name" value="CheY-like"/>
    <property type="match status" value="1"/>
</dbReference>
<keyword evidence="5" id="KW-0472">Membrane</keyword>
<dbReference type="GO" id="GO:0000155">
    <property type="term" value="F:phosphorelay sensor kinase activity"/>
    <property type="evidence" value="ECO:0007669"/>
    <property type="project" value="InterPro"/>
</dbReference>
<dbReference type="EC" id="2.7.13.3" evidence="2"/>
<dbReference type="SMART" id="SM00387">
    <property type="entry name" value="HATPase_c"/>
    <property type="match status" value="1"/>
</dbReference>
<gene>
    <name evidence="8" type="ORF">GCM10007315_03200</name>
</gene>
<evidence type="ECO:0000313" key="9">
    <source>
        <dbReference type="Proteomes" id="UP000638981"/>
    </source>
</evidence>
<dbReference type="Proteomes" id="UP000638981">
    <property type="component" value="Unassembled WGS sequence"/>
</dbReference>
<dbReference type="SMART" id="SM00388">
    <property type="entry name" value="HisKA"/>
    <property type="match status" value="1"/>
</dbReference>
<evidence type="ECO:0000256" key="5">
    <source>
        <dbReference type="SAM" id="Phobius"/>
    </source>
</evidence>
<comment type="caution">
    <text evidence="8">The sequence shown here is derived from an EMBL/GenBank/DDBJ whole genome shotgun (WGS) entry which is preliminary data.</text>
</comment>
<evidence type="ECO:0000313" key="8">
    <source>
        <dbReference type="EMBL" id="GHC45200.1"/>
    </source>
</evidence>
<dbReference type="Gene3D" id="3.40.50.2300">
    <property type="match status" value="1"/>
</dbReference>
<dbReference type="Gene3D" id="1.10.287.130">
    <property type="match status" value="1"/>
</dbReference>
<dbReference type="Pfam" id="PF00512">
    <property type="entry name" value="HisKA"/>
    <property type="match status" value="1"/>
</dbReference>
<feature type="modified residue" description="4-aspartylphosphate" evidence="4">
    <location>
        <position position="713"/>
    </location>
</feature>